<geneLocation type="plasmid" evidence="1 2">
    <name>unnamed2</name>
</geneLocation>
<gene>
    <name evidence="1" type="ORF">MW046_15340</name>
</gene>
<dbReference type="SUPFAM" id="SSF69118">
    <property type="entry name" value="AhpD-like"/>
    <property type="match status" value="1"/>
</dbReference>
<evidence type="ECO:0000313" key="2">
    <source>
        <dbReference type="Proteomes" id="UP000831768"/>
    </source>
</evidence>
<dbReference type="Gene3D" id="1.20.1290.10">
    <property type="entry name" value="AhpD-like"/>
    <property type="match status" value="1"/>
</dbReference>
<name>A0A8U0A6P1_9EURY</name>
<dbReference type="AlphaFoldDB" id="A0A8U0A6P1"/>
<dbReference type="PANTHER" id="PTHR34846">
    <property type="entry name" value="4-CARBOXYMUCONOLACTONE DECARBOXYLASE FAMILY PROTEIN (AFU_ORTHOLOGUE AFUA_6G11590)"/>
    <property type="match status" value="1"/>
</dbReference>
<dbReference type="KEGG" id="haad:MW046_15340"/>
<keyword evidence="1" id="KW-0614">Plasmid</keyword>
<dbReference type="InterPro" id="IPR029032">
    <property type="entry name" value="AhpD-like"/>
</dbReference>
<dbReference type="Proteomes" id="UP000831768">
    <property type="component" value="Plasmid unnamed2"/>
</dbReference>
<dbReference type="EMBL" id="CP096021">
    <property type="protein sequence ID" value="UPM44772.1"/>
    <property type="molecule type" value="Genomic_DNA"/>
</dbReference>
<sequence length="198" mass="23007">MGARLEPIETPDSLKMRFSYWMMRRKFGTVTTPVKVVTARMPGSLRLNRELQKFHKRIQLESELKLMVGMLTSEINGCGFCVDLVQSEAIRENFRMEKFNALAEYETNPLFSDRECAALAYVEEVTRHKNVSDATFEELHNHFNDREIVEITWLNAFQNYTNLVNIPLEIESDGLCAIAKSETQMEHDERTPVQNVRE</sequence>
<reference evidence="1" key="1">
    <citation type="submission" date="2022-04" db="EMBL/GenBank/DDBJ databases">
        <title>Halocatena sp. nov., isolated from a salt lake.</title>
        <authorList>
            <person name="Cui H.-L."/>
        </authorList>
    </citation>
    <scope>NUCLEOTIDE SEQUENCE</scope>
    <source>
        <strain evidence="1">AD-1</strain>
        <plasmid evidence="1">unnamed2</plasmid>
    </source>
</reference>
<keyword evidence="2" id="KW-1185">Reference proteome</keyword>
<evidence type="ECO:0000313" key="1">
    <source>
        <dbReference type="EMBL" id="UPM44772.1"/>
    </source>
</evidence>
<accession>A0A8U0A6P1</accession>
<dbReference type="GeneID" id="71929449"/>
<dbReference type="RefSeq" id="WP_247995426.1">
    <property type="nucleotide sequence ID" value="NZ_CP096021.1"/>
</dbReference>
<organism evidence="1 2">
    <name type="scientific">Halocatena salina</name>
    <dbReference type="NCBI Taxonomy" id="2934340"/>
    <lineage>
        <taxon>Archaea</taxon>
        <taxon>Methanobacteriati</taxon>
        <taxon>Methanobacteriota</taxon>
        <taxon>Stenosarchaea group</taxon>
        <taxon>Halobacteria</taxon>
        <taxon>Halobacteriales</taxon>
        <taxon>Natronomonadaceae</taxon>
        <taxon>Halocatena</taxon>
    </lineage>
</organism>
<dbReference type="PANTHER" id="PTHR34846:SF10">
    <property type="entry name" value="CYTOPLASMIC PROTEIN"/>
    <property type="match status" value="1"/>
</dbReference>
<protein>
    <submittedName>
        <fullName evidence="1">Carboxymuconolactone decarboxylase family protein</fullName>
    </submittedName>
</protein>
<proteinExistence type="predicted"/>